<dbReference type="Pfam" id="PF01523">
    <property type="entry name" value="PmbA_TldD_1st"/>
    <property type="match status" value="1"/>
</dbReference>
<dbReference type="EMBL" id="MEUJ01000002">
    <property type="protein sequence ID" value="OGC40755.1"/>
    <property type="molecule type" value="Genomic_DNA"/>
</dbReference>
<organism evidence="5 6">
    <name type="scientific">candidate division WOR-1 bacterium RIFOXYC2_FULL_46_14</name>
    <dbReference type="NCBI Taxonomy" id="1802587"/>
    <lineage>
        <taxon>Bacteria</taxon>
        <taxon>Bacillati</taxon>
        <taxon>Saganbacteria</taxon>
    </lineage>
</organism>
<evidence type="ECO:0000259" key="3">
    <source>
        <dbReference type="Pfam" id="PF19289"/>
    </source>
</evidence>
<dbReference type="Proteomes" id="UP000179242">
    <property type="component" value="Unassembled WGS sequence"/>
</dbReference>
<dbReference type="InterPro" id="IPR035068">
    <property type="entry name" value="TldD/PmbA_N"/>
</dbReference>
<dbReference type="InterPro" id="IPR002510">
    <property type="entry name" value="Metalloprtase-TldD/E_N"/>
</dbReference>
<reference evidence="5 6" key="1">
    <citation type="journal article" date="2016" name="Nat. Commun.">
        <title>Thousands of microbial genomes shed light on interconnected biogeochemical processes in an aquifer system.</title>
        <authorList>
            <person name="Anantharaman K."/>
            <person name="Brown C.T."/>
            <person name="Hug L.A."/>
            <person name="Sharon I."/>
            <person name="Castelle C.J."/>
            <person name="Probst A.J."/>
            <person name="Thomas B.C."/>
            <person name="Singh A."/>
            <person name="Wilkins M.J."/>
            <person name="Karaoz U."/>
            <person name="Brodie E.L."/>
            <person name="Williams K.H."/>
            <person name="Hubbard S.S."/>
            <person name="Banfield J.F."/>
        </authorList>
    </citation>
    <scope>NUCLEOTIDE SEQUENCE [LARGE SCALE GENOMIC DNA]</scope>
</reference>
<dbReference type="InterPro" id="IPR045570">
    <property type="entry name" value="Metalloprtase-TldD/E_cen_dom"/>
</dbReference>
<evidence type="ECO:0000256" key="1">
    <source>
        <dbReference type="ARBA" id="ARBA00005836"/>
    </source>
</evidence>
<evidence type="ECO:0000259" key="2">
    <source>
        <dbReference type="Pfam" id="PF01523"/>
    </source>
</evidence>
<dbReference type="GO" id="GO:0006508">
    <property type="term" value="P:proteolysis"/>
    <property type="evidence" value="ECO:0007669"/>
    <property type="project" value="InterPro"/>
</dbReference>
<comment type="caution">
    <text evidence="5">The sequence shown here is derived from an EMBL/GenBank/DDBJ whole genome shotgun (WGS) entry which is preliminary data.</text>
</comment>
<evidence type="ECO:0000313" key="5">
    <source>
        <dbReference type="EMBL" id="OGC40755.1"/>
    </source>
</evidence>
<protein>
    <recommendedName>
        <fullName evidence="7">TldD/PmbA family protein</fullName>
    </recommendedName>
</protein>
<comment type="similarity">
    <text evidence="1">Belongs to the peptidase U62 family.</text>
</comment>
<proteinExistence type="inferred from homology"/>
<evidence type="ECO:0008006" key="7">
    <source>
        <dbReference type="Google" id="ProtNLM"/>
    </source>
</evidence>
<gene>
    <name evidence="5" type="ORF">A2438_00445</name>
</gene>
<dbReference type="InterPro" id="IPR036059">
    <property type="entry name" value="TldD/PmbA_sf"/>
</dbReference>
<dbReference type="GO" id="GO:0005829">
    <property type="term" value="C:cytosol"/>
    <property type="evidence" value="ECO:0007669"/>
    <property type="project" value="TreeGrafter"/>
</dbReference>
<feature type="domain" description="Metalloprotease TldD/E central" evidence="4">
    <location>
        <begin position="110"/>
        <end position="214"/>
    </location>
</feature>
<name>A0A1F4U720_UNCSA</name>
<dbReference type="InterPro" id="IPR047657">
    <property type="entry name" value="PmbA"/>
</dbReference>
<sequence>MPIIKQLIQKAKKLGADEVEVVYSSGTSTSISVLNRAIETFDTAKTNGIGIRIIKEKRLGFAYTSNFEQLDETIEQAIANSKNTTPDEFNLLPTHKAVPAFNEKIHDPKINRVTPQEKIDFALRVEKAAYQADQRVKKTQDVSYSDSEYNVEIANSHGLNLSYKGNHCSASADVIAEENENAESGFGFDVNLKWDNLDAQKIGEEAAKNAVQNLGAKPLPAQKLSLILEPKIAVQILGIIAGMVSADAVQKGRSLFIGKLGEQIAGAGLTIEDNGRLKGAIGSAPFDGEGVATQQTIVIENGILKSYLYNTYTAAKDKVKSTGNASRSYSSTPSIGPTNILICPGDSFTPPSKTLRVTRLMGLHTINPISGDFSVGAVGIFDNQPVRGITIAGNLIDLLKKIEAVGSDLRWFGSIASPTLLVSDISVSG</sequence>
<dbReference type="InterPro" id="IPR045569">
    <property type="entry name" value="Metalloprtase-TldD/E_C"/>
</dbReference>
<accession>A0A1F4U720</accession>
<feature type="domain" description="Metalloprotease TldD/E N-terminal" evidence="2">
    <location>
        <begin position="19"/>
        <end position="80"/>
    </location>
</feature>
<evidence type="ECO:0000313" key="6">
    <source>
        <dbReference type="Proteomes" id="UP000179242"/>
    </source>
</evidence>
<dbReference type="Pfam" id="PF19289">
    <property type="entry name" value="PmbA_TldD_3rd"/>
    <property type="match status" value="1"/>
</dbReference>
<dbReference type="PANTHER" id="PTHR43421">
    <property type="entry name" value="METALLOPROTEASE PMBA"/>
    <property type="match status" value="1"/>
</dbReference>
<dbReference type="Gene3D" id="3.30.2290.10">
    <property type="entry name" value="PmbA/TldD superfamily"/>
    <property type="match status" value="1"/>
</dbReference>
<dbReference type="Pfam" id="PF19290">
    <property type="entry name" value="PmbA_TldD_2nd"/>
    <property type="match status" value="1"/>
</dbReference>
<dbReference type="PANTHER" id="PTHR43421:SF1">
    <property type="entry name" value="METALLOPROTEASE PMBA"/>
    <property type="match status" value="1"/>
</dbReference>
<dbReference type="GO" id="GO:0008237">
    <property type="term" value="F:metallopeptidase activity"/>
    <property type="evidence" value="ECO:0007669"/>
    <property type="project" value="InterPro"/>
</dbReference>
<dbReference type="SUPFAM" id="SSF111283">
    <property type="entry name" value="Putative modulator of DNA gyrase, PmbA/TldD"/>
    <property type="match status" value="1"/>
</dbReference>
<evidence type="ECO:0000259" key="4">
    <source>
        <dbReference type="Pfam" id="PF19290"/>
    </source>
</evidence>
<dbReference type="AlphaFoldDB" id="A0A1F4U720"/>
<feature type="domain" description="Metalloprotease TldD/E C-terminal" evidence="3">
    <location>
        <begin position="222"/>
        <end position="429"/>
    </location>
</feature>